<dbReference type="Proteomes" id="UP000188533">
    <property type="component" value="Unassembled WGS sequence"/>
</dbReference>
<comment type="caution">
    <text evidence="10">The sequence shown here is derived from an EMBL/GenBank/DDBJ whole genome shotgun (WGS) entry which is preliminary data.</text>
</comment>
<evidence type="ECO:0000256" key="5">
    <source>
        <dbReference type="ARBA" id="ARBA00023242"/>
    </source>
</evidence>
<dbReference type="GO" id="GO:0003729">
    <property type="term" value="F:mRNA binding"/>
    <property type="evidence" value="ECO:0007669"/>
    <property type="project" value="InterPro"/>
</dbReference>
<keyword evidence="5" id="KW-0539">Nucleus</keyword>
<dbReference type="InterPro" id="IPR035979">
    <property type="entry name" value="RBD_domain_sf"/>
</dbReference>
<sequence length="399" mass="44844">MSDDEMNIDEVAAGGAVRRKGRGFQSSGGNTGNVGGTELTYDTVESSHSDTRAARSVEGWIVLVTNVHEEATEEEVMDKFAEFGEIKNLHLNLDRRTGYVKGYALVEYETMTEAQAAIDGASGTTLLEQTIQCDYAFPILNFMARSASLVSDSEGKPEDAPAPDDDDVVKSVDMNGDEGENDEEEEEFEIEEILKHNKGQFPEGRTGYYVKWKNYGSEHNSWVDETDAGNAQELIDTYWAKKNAKNAKNSISARKGRKSVATASPEPSKKRRKSVKDDEQDEELQSSKKKRVARKKSETVEPESVQEDDAEDSVATESYMQRYMKQANWEKLIARVDTVEKPNESDGLVVYFRLKKDNKRVRLPAKTCNEKFPQLMIGFYESNLKWKETEMDVDSEPAS</sequence>
<feature type="domain" description="RRM" evidence="9">
    <location>
        <begin position="60"/>
        <end position="138"/>
    </location>
</feature>
<organism evidence="10 11">
    <name type="scientific">Lentinula edodes</name>
    <name type="common">Shiitake mushroom</name>
    <name type="synonym">Lentinus edodes</name>
    <dbReference type="NCBI Taxonomy" id="5353"/>
    <lineage>
        <taxon>Eukaryota</taxon>
        <taxon>Fungi</taxon>
        <taxon>Dikarya</taxon>
        <taxon>Basidiomycota</taxon>
        <taxon>Agaricomycotina</taxon>
        <taxon>Agaricomycetes</taxon>
        <taxon>Agaricomycetidae</taxon>
        <taxon>Agaricales</taxon>
        <taxon>Marasmiineae</taxon>
        <taxon>Omphalotaceae</taxon>
        <taxon>Lentinula</taxon>
    </lineage>
</organism>
<dbReference type="Pfam" id="PF00076">
    <property type="entry name" value="RRM_1"/>
    <property type="match status" value="1"/>
</dbReference>
<feature type="compositionally biased region" description="Acidic residues" evidence="7">
    <location>
        <begin position="175"/>
        <end position="187"/>
    </location>
</feature>
<reference evidence="10 11" key="2">
    <citation type="submission" date="2017-02" db="EMBL/GenBank/DDBJ databases">
        <title>A genome survey and senescence transcriptome analysis in Lentinula edodes.</title>
        <authorList>
            <person name="Sakamoto Y."/>
            <person name="Nakade K."/>
            <person name="Sato S."/>
            <person name="Yoshida Y."/>
            <person name="Miyazaki K."/>
            <person name="Natsume S."/>
            <person name="Konno N."/>
        </authorList>
    </citation>
    <scope>NUCLEOTIDE SEQUENCE [LARGE SCALE GENOMIC DNA]</scope>
    <source>
        <strain evidence="10 11">NBRC 111202</strain>
    </source>
</reference>
<name>A0A1Q3E7L9_LENED</name>
<dbReference type="InterPro" id="IPR008251">
    <property type="entry name" value="Chromo_shadow_dom"/>
</dbReference>
<dbReference type="PROSITE" id="PS50013">
    <property type="entry name" value="CHROMO_2"/>
    <property type="match status" value="1"/>
</dbReference>
<dbReference type="InterPro" id="IPR016197">
    <property type="entry name" value="Chromo-like_dom_sf"/>
</dbReference>
<dbReference type="EMBL" id="BDGU01000139">
    <property type="protein sequence ID" value="GAW03237.1"/>
    <property type="molecule type" value="Genomic_DNA"/>
</dbReference>
<evidence type="ECO:0000313" key="10">
    <source>
        <dbReference type="EMBL" id="GAW03237.1"/>
    </source>
</evidence>
<dbReference type="SMART" id="SM00300">
    <property type="entry name" value="ChSh"/>
    <property type="match status" value="1"/>
</dbReference>
<feature type="compositionally biased region" description="Acidic residues" evidence="7">
    <location>
        <begin position="300"/>
        <end position="314"/>
    </location>
</feature>
<dbReference type="SUPFAM" id="SSF54160">
    <property type="entry name" value="Chromo domain-like"/>
    <property type="match status" value="2"/>
</dbReference>
<evidence type="ECO:0000256" key="6">
    <source>
        <dbReference type="PROSITE-ProRule" id="PRU00176"/>
    </source>
</evidence>
<dbReference type="AlphaFoldDB" id="A0A1Q3E7L9"/>
<keyword evidence="3" id="KW-0963">Cytoplasm</keyword>
<dbReference type="SMART" id="SM00298">
    <property type="entry name" value="CHROMO"/>
    <property type="match status" value="1"/>
</dbReference>
<dbReference type="Pfam" id="PF01393">
    <property type="entry name" value="Chromo_shadow"/>
    <property type="match status" value="1"/>
</dbReference>
<dbReference type="PANTHER" id="PTHR45894">
    <property type="entry name" value="RNA-BINDING PROTEIN 8A"/>
    <property type="match status" value="1"/>
</dbReference>
<dbReference type="Gene3D" id="3.30.70.330">
    <property type="match status" value="1"/>
</dbReference>
<dbReference type="GO" id="GO:0006396">
    <property type="term" value="P:RNA processing"/>
    <property type="evidence" value="ECO:0007669"/>
    <property type="project" value="InterPro"/>
</dbReference>
<dbReference type="InterPro" id="IPR033744">
    <property type="entry name" value="RRM_RBM8"/>
</dbReference>
<dbReference type="GO" id="GO:0005737">
    <property type="term" value="C:cytoplasm"/>
    <property type="evidence" value="ECO:0007669"/>
    <property type="project" value="UniProtKB-SubCell"/>
</dbReference>
<dbReference type="InterPro" id="IPR023780">
    <property type="entry name" value="Chromo_domain"/>
</dbReference>
<dbReference type="STRING" id="5353.A0A1Q3E7L9"/>
<dbReference type="GO" id="GO:0005634">
    <property type="term" value="C:nucleus"/>
    <property type="evidence" value="ECO:0007669"/>
    <property type="project" value="UniProtKB-SubCell"/>
</dbReference>
<keyword evidence="11" id="KW-1185">Reference proteome</keyword>
<comment type="subcellular location">
    <subcellularLocation>
        <location evidence="2">Cytoplasm</location>
    </subcellularLocation>
    <subcellularLocation>
        <location evidence="1">Nucleus</location>
    </subcellularLocation>
</comment>
<feature type="region of interest" description="Disordered" evidence="7">
    <location>
        <begin position="151"/>
        <end position="187"/>
    </location>
</feature>
<dbReference type="InterPro" id="IPR000504">
    <property type="entry name" value="RRM_dom"/>
</dbReference>
<feature type="domain" description="Chromo" evidence="8">
    <location>
        <begin position="188"/>
        <end position="250"/>
    </location>
</feature>
<feature type="region of interest" description="Disordered" evidence="7">
    <location>
        <begin position="19"/>
        <end position="39"/>
    </location>
</feature>
<feature type="region of interest" description="Disordered" evidence="7">
    <location>
        <begin position="245"/>
        <end position="314"/>
    </location>
</feature>
<evidence type="ECO:0000256" key="1">
    <source>
        <dbReference type="ARBA" id="ARBA00004123"/>
    </source>
</evidence>
<reference evidence="10 11" key="1">
    <citation type="submission" date="2016-08" db="EMBL/GenBank/DDBJ databases">
        <authorList>
            <consortium name="Lentinula edodes genome sequencing consortium"/>
            <person name="Sakamoto Y."/>
            <person name="Nakade K."/>
            <person name="Sato S."/>
            <person name="Yoshida Y."/>
            <person name="Miyazaki K."/>
            <person name="Natsume S."/>
            <person name="Konno N."/>
        </authorList>
    </citation>
    <scope>NUCLEOTIDE SEQUENCE [LARGE SCALE GENOMIC DNA]</scope>
    <source>
        <strain evidence="10 11">NBRC 111202</strain>
    </source>
</reference>
<dbReference type="CDD" id="cd12324">
    <property type="entry name" value="RRM_RBM8"/>
    <property type="match status" value="1"/>
</dbReference>
<protein>
    <submittedName>
        <fullName evidence="10">RNA-binding domain-containing protein</fullName>
    </submittedName>
</protein>
<dbReference type="Pfam" id="PF00385">
    <property type="entry name" value="Chromo"/>
    <property type="match status" value="1"/>
</dbReference>
<evidence type="ECO:0000256" key="2">
    <source>
        <dbReference type="ARBA" id="ARBA00004496"/>
    </source>
</evidence>
<evidence type="ECO:0000313" key="11">
    <source>
        <dbReference type="Proteomes" id="UP000188533"/>
    </source>
</evidence>
<accession>A0A1Q3E7L9</accession>
<evidence type="ECO:0000259" key="8">
    <source>
        <dbReference type="PROSITE" id="PS50013"/>
    </source>
</evidence>
<dbReference type="SMART" id="SM00360">
    <property type="entry name" value="RRM"/>
    <property type="match status" value="1"/>
</dbReference>
<proteinExistence type="predicted"/>
<evidence type="ECO:0000259" key="9">
    <source>
        <dbReference type="PROSITE" id="PS50102"/>
    </source>
</evidence>
<evidence type="ECO:0000256" key="3">
    <source>
        <dbReference type="ARBA" id="ARBA00022490"/>
    </source>
</evidence>
<dbReference type="InterPro" id="IPR012677">
    <property type="entry name" value="Nucleotide-bd_a/b_plait_sf"/>
</dbReference>
<dbReference type="Gene3D" id="2.40.50.40">
    <property type="match status" value="2"/>
</dbReference>
<dbReference type="GO" id="GO:0006338">
    <property type="term" value="P:chromatin remodeling"/>
    <property type="evidence" value="ECO:0007669"/>
    <property type="project" value="UniProtKB-ARBA"/>
</dbReference>
<evidence type="ECO:0000256" key="4">
    <source>
        <dbReference type="ARBA" id="ARBA00022884"/>
    </source>
</evidence>
<gene>
    <name evidence="10" type="ORF">LENED_004946</name>
</gene>
<dbReference type="SUPFAM" id="SSF54928">
    <property type="entry name" value="RNA-binding domain, RBD"/>
    <property type="match status" value="1"/>
</dbReference>
<dbReference type="PROSITE" id="PS50102">
    <property type="entry name" value="RRM"/>
    <property type="match status" value="1"/>
</dbReference>
<keyword evidence="4 6" id="KW-0694">RNA-binding</keyword>
<dbReference type="InterPro" id="IPR000953">
    <property type="entry name" value="Chromo/chromo_shadow_dom"/>
</dbReference>
<dbReference type="PRINTS" id="PR01738">
    <property type="entry name" value="RNABINDINGM8"/>
</dbReference>
<dbReference type="InterPro" id="IPR008111">
    <property type="entry name" value="RNA-bd_8"/>
</dbReference>
<evidence type="ECO:0000256" key="7">
    <source>
        <dbReference type="SAM" id="MobiDB-lite"/>
    </source>
</evidence>